<reference evidence="1 2" key="1">
    <citation type="submission" date="2021-06" db="EMBL/GenBank/DDBJ databases">
        <title>Caerostris extrusa draft genome.</title>
        <authorList>
            <person name="Kono N."/>
            <person name="Arakawa K."/>
        </authorList>
    </citation>
    <scope>NUCLEOTIDE SEQUENCE [LARGE SCALE GENOMIC DNA]</scope>
</reference>
<evidence type="ECO:0000313" key="1">
    <source>
        <dbReference type="EMBL" id="GIZ04927.1"/>
    </source>
</evidence>
<protein>
    <recommendedName>
        <fullName evidence="3">Ribosomal protein S14</fullName>
    </recommendedName>
</protein>
<sequence>MSCIQERKKKEIRTRMIVDREAQVNANVRQKKKIFIFTFIPPEHCSCSSGEISRRIRNARLAYFRLLSRARISIVRQTEFYFLEQLHIHAYFFAIAF</sequence>
<keyword evidence="2" id="KW-1185">Reference proteome</keyword>
<evidence type="ECO:0008006" key="3">
    <source>
        <dbReference type="Google" id="ProtNLM"/>
    </source>
</evidence>
<accession>A0AAV4YFI6</accession>
<dbReference type="AlphaFoldDB" id="A0AAV4YFI6"/>
<gene>
    <name evidence="1" type="ORF">CEXT_505901</name>
</gene>
<dbReference type="Proteomes" id="UP001054945">
    <property type="component" value="Unassembled WGS sequence"/>
</dbReference>
<dbReference type="EMBL" id="BPLR01019167">
    <property type="protein sequence ID" value="GIZ04927.1"/>
    <property type="molecule type" value="Genomic_DNA"/>
</dbReference>
<organism evidence="1 2">
    <name type="scientific">Caerostris extrusa</name>
    <name type="common">Bark spider</name>
    <name type="synonym">Caerostris bankana</name>
    <dbReference type="NCBI Taxonomy" id="172846"/>
    <lineage>
        <taxon>Eukaryota</taxon>
        <taxon>Metazoa</taxon>
        <taxon>Ecdysozoa</taxon>
        <taxon>Arthropoda</taxon>
        <taxon>Chelicerata</taxon>
        <taxon>Arachnida</taxon>
        <taxon>Araneae</taxon>
        <taxon>Araneomorphae</taxon>
        <taxon>Entelegynae</taxon>
        <taxon>Araneoidea</taxon>
        <taxon>Araneidae</taxon>
        <taxon>Caerostris</taxon>
    </lineage>
</organism>
<comment type="caution">
    <text evidence="1">The sequence shown here is derived from an EMBL/GenBank/DDBJ whole genome shotgun (WGS) entry which is preliminary data.</text>
</comment>
<name>A0AAV4YFI6_CAEEX</name>
<evidence type="ECO:0000313" key="2">
    <source>
        <dbReference type="Proteomes" id="UP001054945"/>
    </source>
</evidence>
<proteinExistence type="predicted"/>